<dbReference type="AlphaFoldDB" id="A0A1H8IP41"/>
<evidence type="ECO:0000256" key="7">
    <source>
        <dbReference type="ARBA" id="ARBA00022679"/>
    </source>
</evidence>
<comment type="function">
    <text evidence="10">Catalyzes the synthesis of alpha-ribazole-5'-phosphate from nicotinate mononucleotide (NAMN) and 5,6-dimethylbenzimidazole (DMB).</text>
</comment>
<dbReference type="PANTHER" id="PTHR43463:SF1">
    <property type="entry name" value="NICOTINATE-NUCLEOTIDE--DIMETHYLBENZIMIDAZOLE PHOSPHORIBOSYLTRANSFERASE"/>
    <property type="match status" value="1"/>
</dbReference>
<dbReference type="InterPro" id="IPR003200">
    <property type="entry name" value="Nict_dMeBzImd_PRibTrfase"/>
</dbReference>
<dbReference type="GO" id="GO:0008939">
    <property type="term" value="F:nicotinate-nucleotide-dimethylbenzimidazole phosphoribosyltransferase activity"/>
    <property type="evidence" value="ECO:0007669"/>
    <property type="project" value="UniProtKB-UniRule"/>
</dbReference>
<dbReference type="CDD" id="cd02439">
    <property type="entry name" value="DMB-PRT_CobT"/>
    <property type="match status" value="1"/>
</dbReference>
<dbReference type="InterPro" id="IPR023195">
    <property type="entry name" value="Nict_dMeBzImd_PRibTrfase_N"/>
</dbReference>
<dbReference type="FunFam" id="3.40.50.10210:FF:000001">
    <property type="entry name" value="Nicotinate-nucleotide--dimethylbenzimidazole phosphoribosyltransferase"/>
    <property type="match status" value="1"/>
</dbReference>
<sequence>MHEALTLDWLNKMPAVLDEKSRQSARQRQDNLTKPTGALGRLEELAIQLAAMQHTDQPAVDHVQITVFAADHGVADEQVSAYPQTVTGQMLLNFASGGAAINVLARILDARLDIVNLGTRYPLEKSQLALYEISHQPLGPGTRNFLHTAALDNKQLAAALAIGREYAERAYKYKQQLFVGGDMGIGNTTSATALACALLDIEPAQLVGPGSGLNEQGIMHKTNVIVRALQRHHAYTAIPLEALRRLGGFEIAALVGAYIRCAQLRIPVMIDGFISSVAALTAESIRPHSCRWFLFAHRSAEPGHIFILQALKADPLFDLSMRLGEGSGAALAISLLRQACALHNEMATFTSARVENRT</sequence>
<dbReference type="HAMAP" id="MF_00230">
    <property type="entry name" value="CobT"/>
    <property type="match status" value="1"/>
</dbReference>
<dbReference type="Pfam" id="PF02277">
    <property type="entry name" value="DBI_PRT"/>
    <property type="match status" value="1"/>
</dbReference>
<gene>
    <name evidence="10" type="primary">cobT</name>
    <name evidence="11" type="ORF">SAMN05216325_13712</name>
</gene>
<dbReference type="InterPro" id="IPR017846">
    <property type="entry name" value="Nict_dMeBzImd_PRibTrfase_bact"/>
</dbReference>
<dbReference type="EC" id="2.4.2.21" evidence="3 10"/>
<evidence type="ECO:0000256" key="6">
    <source>
        <dbReference type="ARBA" id="ARBA00022676"/>
    </source>
</evidence>
<dbReference type="PANTHER" id="PTHR43463">
    <property type="entry name" value="NICOTINATE-NUCLEOTIDE--DIMETHYLBENZIMIDAZOLE PHOSPHORIBOSYLTRANSFERASE"/>
    <property type="match status" value="1"/>
</dbReference>
<dbReference type="Gene3D" id="1.10.1610.10">
    <property type="match status" value="1"/>
</dbReference>
<comment type="catalytic activity">
    <reaction evidence="9 10">
        <text>5,6-dimethylbenzimidazole + nicotinate beta-D-ribonucleotide = alpha-ribazole 5'-phosphate + nicotinate + H(+)</text>
        <dbReference type="Rhea" id="RHEA:11196"/>
        <dbReference type="ChEBI" id="CHEBI:15378"/>
        <dbReference type="ChEBI" id="CHEBI:15890"/>
        <dbReference type="ChEBI" id="CHEBI:32544"/>
        <dbReference type="ChEBI" id="CHEBI:57502"/>
        <dbReference type="ChEBI" id="CHEBI:57918"/>
        <dbReference type="EC" id="2.4.2.21"/>
    </reaction>
</comment>
<evidence type="ECO:0000256" key="4">
    <source>
        <dbReference type="ARBA" id="ARBA00015486"/>
    </source>
</evidence>
<name>A0A1H8IP41_9PROT</name>
<dbReference type="EMBL" id="FOCP01000037">
    <property type="protein sequence ID" value="SEN70374.1"/>
    <property type="molecule type" value="Genomic_DNA"/>
</dbReference>
<accession>A0A1H8IP41</accession>
<dbReference type="InterPro" id="IPR036087">
    <property type="entry name" value="Nict_dMeBzImd_PRibTrfase_sf"/>
</dbReference>
<keyword evidence="6 10" id="KW-0328">Glycosyltransferase</keyword>
<dbReference type="Gene3D" id="3.40.50.10210">
    <property type="match status" value="1"/>
</dbReference>
<evidence type="ECO:0000256" key="2">
    <source>
        <dbReference type="ARBA" id="ARBA00007110"/>
    </source>
</evidence>
<feature type="active site" description="Proton acceptor" evidence="10">
    <location>
        <position position="325"/>
    </location>
</feature>
<evidence type="ECO:0000313" key="12">
    <source>
        <dbReference type="Proteomes" id="UP000199459"/>
    </source>
</evidence>
<evidence type="ECO:0000256" key="3">
    <source>
        <dbReference type="ARBA" id="ARBA00011991"/>
    </source>
</evidence>
<dbReference type="UniPathway" id="UPA00061">
    <property type="reaction ID" value="UER00516"/>
</dbReference>
<organism evidence="11 12">
    <name type="scientific">Nitrosomonas marina</name>
    <dbReference type="NCBI Taxonomy" id="917"/>
    <lineage>
        <taxon>Bacteria</taxon>
        <taxon>Pseudomonadati</taxon>
        <taxon>Pseudomonadota</taxon>
        <taxon>Betaproteobacteria</taxon>
        <taxon>Nitrosomonadales</taxon>
        <taxon>Nitrosomonadaceae</taxon>
        <taxon>Nitrosomonas</taxon>
    </lineage>
</organism>
<comment type="similarity">
    <text evidence="2 10">Belongs to the CobT family.</text>
</comment>
<evidence type="ECO:0000313" key="11">
    <source>
        <dbReference type="EMBL" id="SEN70374.1"/>
    </source>
</evidence>
<evidence type="ECO:0000256" key="5">
    <source>
        <dbReference type="ARBA" id="ARBA00022573"/>
    </source>
</evidence>
<protein>
    <recommendedName>
        <fullName evidence="4 10">Nicotinate-nucleotide--dimethylbenzimidazole phosphoribosyltransferase</fullName>
        <shortName evidence="10">NN:DBI PRT</shortName>
        <ecNumber evidence="3 10">2.4.2.21</ecNumber>
    </recommendedName>
    <alternativeName>
        <fullName evidence="8 10">N(1)-alpha-phosphoribosyltransferase</fullName>
    </alternativeName>
</protein>
<dbReference type="Proteomes" id="UP000199459">
    <property type="component" value="Unassembled WGS sequence"/>
</dbReference>
<evidence type="ECO:0000256" key="1">
    <source>
        <dbReference type="ARBA" id="ARBA00005049"/>
    </source>
</evidence>
<reference evidence="11 12" key="1">
    <citation type="submission" date="2016-10" db="EMBL/GenBank/DDBJ databases">
        <authorList>
            <person name="de Groot N.N."/>
        </authorList>
    </citation>
    <scope>NUCLEOTIDE SEQUENCE [LARGE SCALE GENOMIC DNA]</scope>
    <source>
        <strain evidence="11 12">Nm22</strain>
    </source>
</reference>
<keyword evidence="5 10" id="KW-0169">Cobalamin biosynthesis</keyword>
<dbReference type="GO" id="GO:0009236">
    <property type="term" value="P:cobalamin biosynthetic process"/>
    <property type="evidence" value="ECO:0007669"/>
    <property type="project" value="UniProtKB-UniRule"/>
</dbReference>
<dbReference type="NCBIfam" id="TIGR03160">
    <property type="entry name" value="cobT_DBIPRT"/>
    <property type="match status" value="1"/>
</dbReference>
<evidence type="ECO:0000256" key="10">
    <source>
        <dbReference type="HAMAP-Rule" id="MF_00230"/>
    </source>
</evidence>
<keyword evidence="7 10" id="KW-0808">Transferase</keyword>
<evidence type="ECO:0000256" key="9">
    <source>
        <dbReference type="ARBA" id="ARBA00047340"/>
    </source>
</evidence>
<proteinExistence type="inferred from homology"/>
<comment type="pathway">
    <text evidence="1 10">Nucleoside biosynthesis; alpha-ribazole biosynthesis; alpha-ribazole from 5,6-dimethylbenzimidazole: step 1/2.</text>
</comment>
<evidence type="ECO:0000256" key="8">
    <source>
        <dbReference type="ARBA" id="ARBA00030686"/>
    </source>
</evidence>
<dbReference type="SUPFAM" id="SSF52733">
    <property type="entry name" value="Nicotinate mononucleotide:5,6-dimethylbenzimidazole phosphoribosyltransferase (CobT)"/>
    <property type="match status" value="1"/>
</dbReference>
<dbReference type="NCBIfam" id="NF000996">
    <property type="entry name" value="PRK00105.1"/>
    <property type="match status" value="1"/>
</dbReference>